<keyword evidence="1" id="KW-0812">Transmembrane</keyword>
<dbReference type="Gene3D" id="3.10.129.10">
    <property type="entry name" value="Hotdog Thioesterase"/>
    <property type="match status" value="1"/>
</dbReference>
<protein>
    <submittedName>
        <fullName evidence="2">LAMI_0C03312g1_1</fullName>
    </submittedName>
</protein>
<evidence type="ECO:0000313" key="3">
    <source>
        <dbReference type="Proteomes" id="UP000191024"/>
    </source>
</evidence>
<dbReference type="SUPFAM" id="SSF54637">
    <property type="entry name" value="Thioesterase/thiol ester dehydrase-isomerase"/>
    <property type="match status" value="1"/>
</dbReference>
<dbReference type="Proteomes" id="UP000191024">
    <property type="component" value="Chromosome C"/>
</dbReference>
<organism evidence="2 3">
    <name type="scientific">Lachancea mirantina</name>
    <dbReference type="NCBI Taxonomy" id="1230905"/>
    <lineage>
        <taxon>Eukaryota</taxon>
        <taxon>Fungi</taxon>
        <taxon>Dikarya</taxon>
        <taxon>Ascomycota</taxon>
        <taxon>Saccharomycotina</taxon>
        <taxon>Saccharomycetes</taxon>
        <taxon>Saccharomycetales</taxon>
        <taxon>Saccharomycetaceae</taxon>
        <taxon>Lachancea</taxon>
    </lineage>
</organism>
<dbReference type="EMBL" id="LT598466">
    <property type="protein sequence ID" value="SCU83461.1"/>
    <property type="molecule type" value="Genomic_DNA"/>
</dbReference>
<gene>
    <name evidence="2" type="ORF">LAMI_0C03312G</name>
</gene>
<accession>A0A1G4J1H5</accession>
<dbReference type="OrthoDB" id="506431at2759"/>
<proteinExistence type="predicted"/>
<keyword evidence="3" id="KW-1185">Reference proteome</keyword>
<keyword evidence="1" id="KW-1133">Transmembrane helix</keyword>
<reference evidence="3" key="1">
    <citation type="submission" date="2016-03" db="EMBL/GenBank/DDBJ databases">
        <authorList>
            <person name="Devillers H."/>
        </authorList>
    </citation>
    <scope>NUCLEOTIDE SEQUENCE [LARGE SCALE GENOMIC DNA]</scope>
</reference>
<name>A0A1G4J1H5_9SACH</name>
<dbReference type="InterPro" id="IPR029069">
    <property type="entry name" value="HotDog_dom_sf"/>
</dbReference>
<keyword evidence="1" id="KW-0472">Membrane</keyword>
<feature type="transmembrane region" description="Helical" evidence="1">
    <location>
        <begin position="36"/>
        <end position="53"/>
    </location>
</feature>
<evidence type="ECO:0000313" key="2">
    <source>
        <dbReference type="EMBL" id="SCU83461.1"/>
    </source>
</evidence>
<dbReference type="STRING" id="1230905.A0A1G4J1H5"/>
<evidence type="ECO:0000256" key="1">
    <source>
        <dbReference type="SAM" id="Phobius"/>
    </source>
</evidence>
<dbReference type="PANTHER" id="PTHR47260">
    <property type="entry name" value="UPF0644 PROTEIN PB2B4.06"/>
    <property type="match status" value="1"/>
</dbReference>
<sequence>MILRYLRINKIITGLRAYSAGSKQFVIKKPARSNRWLLAATFATSFGAGWFVTQHMTFADVVARWMYDNVPEDDEKLMKYKAQLNARLENLSVVKQLKQVGYIEVFPQTQKKNTLISETLLVPGGITVPPRFFYNPRNKETVGIYHLGMKLTGYPFLVHGGILATVLEDLMRESMMFAKGGKKEKTNEISISYAFPTFANQFVVVRITNVEESGNLTKLRAEIMDQRGQRTLVRGKGTFST</sequence>
<dbReference type="InterPro" id="IPR052061">
    <property type="entry name" value="PTE-AB_protein"/>
</dbReference>
<dbReference type="PANTHER" id="PTHR47260:SF1">
    <property type="entry name" value="UPF0644 PROTEIN PB2B4.06"/>
    <property type="match status" value="1"/>
</dbReference>
<dbReference type="AlphaFoldDB" id="A0A1G4J1H5"/>